<evidence type="ECO:0000313" key="2">
    <source>
        <dbReference type="EMBL" id="GHO83918.1"/>
    </source>
</evidence>
<feature type="domain" description="MalT-like TPR region" evidence="1">
    <location>
        <begin position="2"/>
        <end position="75"/>
    </location>
</feature>
<keyword evidence="3" id="KW-1185">Reference proteome</keyword>
<dbReference type="Gene3D" id="1.25.40.10">
    <property type="entry name" value="Tetratricopeptide repeat domain"/>
    <property type="match status" value="1"/>
</dbReference>
<dbReference type="Pfam" id="PF17874">
    <property type="entry name" value="TPR_MalT"/>
    <property type="match status" value="1"/>
</dbReference>
<protein>
    <recommendedName>
        <fullName evidence="1">MalT-like TPR region domain-containing protein</fullName>
    </recommendedName>
</protein>
<dbReference type="InterPro" id="IPR041617">
    <property type="entry name" value="TPR_MalT"/>
</dbReference>
<sequence>MPPLGFMYVGLGELCYEWNDLHKAREYLQKGIELGQRGGDIKIWLLGYAGLMQTLLALGKSSQTWSLFTEVEELIAL</sequence>
<dbReference type="EMBL" id="BNJJ01000004">
    <property type="protein sequence ID" value="GHO83918.1"/>
    <property type="molecule type" value="Genomic_DNA"/>
</dbReference>
<organism evidence="2 3">
    <name type="scientific">Dictyobacter formicarum</name>
    <dbReference type="NCBI Taxonomy" id="2778368"/>
    <lineage>
        <taxon>Bacteria</taxon>
        <taxon>Bacillati</taxon>
        <taxon>Chloroflexota</taxon>
        <taxon>Ktedonobacteria</taxon>
        <taxon>Ktedonobacterales</taxon>
        <taxon>Dictyobacteraceae</taxon>
        <taxon>Dictyobacter</taxon>
    </lineage>
</organism>
<name>A0ABQ3VE31_9CHLR</name>
<gene>
    <name evidence="2" type="ORF">KSZ_19240</name>
</gene>
<accession>A0ABQ3VE31</accession>
<evidence type="ECO:0000313" key="3">
    <source>
        <dbReference type="Proteomes" id="UP000635565"/>
    </source>
</evidence>
<evidence type="ECO:0000259" key="1">
    <source>
        <dbReference type="Pfam" id="PF17874"/>
    </source>
</evidence>
<comment type="caution">
    <text evidence="2">The sequence shown here is derived from an EMBL/GenBank/DDBJ whole genome shotgun (WGS) entry which is preliminary data.</text>
</comment>
<proteinExistence type="predicted"/>
<dbReference type="InterPro" id="IPR011990">
    <property type="entry name" value="TPR-like_helical_dom_sf"/>
</dbReference>
<reference evidence="2 3" key="1">
    <citation type="journal article" date="2021" name="Int. J. Syst. Evol. Microbiol.">
        <title>Reticulibacter mediterranei gen. nov., sp. nov., within the new family Reticulibacteraceae fam. nov., and Ktedonospora formicarum gen. nov., sp. nov., Ktedonobacter robiniae sp. nov., Dictyobacter formicarum sp. nov. and Dictyobacter arantiisoli sp. nov., belonging to the class Ktedonobacteria.</title>
        <authorList>
            <person name="Yabe S."/>
            <person name="Zheng Y."/>
            <person name="Wang C.M."/>
            <person name="Sakai Y."/>
            <person name="Abe K."/>
            <person name="Yokota A."/>
            <person name="Donadio S."/>
            <person name="Cavaletti L."/>
            <person name="Monciardini P."/>
        </authorList>
    </citation>
    <scope>NUCLEOTIDE SEQUENCE [LARGE SCALE GENOMIC DNA]</scope>
    <source>
        <strain evidence="2 3">SOSP1-9</strain>
    </source>
</reference>
<dbReference type="Proteomes" id="UP000635565">
    <property type="component" value="Unassembled WGS sequence"/>
</dbReference>